<feature type="repeat" description="ANK" evidence="1">
    <location>
        <begin position="1"/>
        <end position="36"/>
    </location>
</feature>
<evidence type="ECO:0000256" key="2">
    <source>
        <dbReference type="PROSITE-ProRule" id="PRU00339"/>
    </source>
</evidence>
<dbReference type="EMBL" id="GG663740">
    <property type="protein sequence ID" value="EEH56748.1"/>
    <property type="molecule type" value="Genomic_DNA"/>
</dbReference>
<dbReference type="Gene3D" id="1.25.40.10">
    <property type="entry name" value="Tetratricopeptide repeat domain"/>
    <property type="match status" value="1"/>
</dbReference>
<dbReference type="SUPFAM" id="SSF48403">
    <property type="entry name" value="Ankyrin repeat"/>
    <property type="match status" value="1"/>
</dbReference>
<dbReference type="OrthoDB" id="20872at2759"/>
<dbReference type="Pfam" id="PF13637">
    <property type="entry name" value="Ank_4"/>
    <property type="match status" value="1"/>
</dbReference>
<sequence>MTALHVAASHPHCADASDELVRALLDAGADSDAVDGERMKPIHAAAAVGRVAVVETLLERTTRDDGVAEGDWNASGVQKIVQEKLRAMGIGTTRGGTGGGTGDGDDAEKRKHWAGAEGGPDDEPPYVAKGASDADAAAAKKRAGDEAFVKGADADAIAAYDASLAADDSNAKVWANRAAAKLRQGSHASARRDAKIAREIEPTYVKAWYREGLALTELGDFEGAAMAFFEGMQIDGDNKELKRGFDAAIARGRKAHLAGGGGK</sequence>
<keyword evidence="5" id="KW-1185">Reference proteome</keyword>
<feature type="region of interest" description="Disordered" evidence="3">
    <location>
        <begin position="89"/>
        <end position="125"/>
    </location>
</feature>
<dbReference type="KEGG" id="mpp:MICPUCDRAFT_59076"/>
<gene>
    <name evidence="4" type="ORF">MICPUCDRAFT_59076</name>
</gene>
<dbReference type="PROSITE" id="PS50088">
    <property type="entry name" value="ANK_REPEAT"/>
    <property type="match status" value="1"/>
</dbReference>
<dbReference type="STRING" id="564608.C1MV70"/>
<dbReference type="eggNOG" id="KOG0548">
    <property type="taxonomic scope" value="Eukaryota"/>
</dbReference>
<proteinExistence type="predicted"/>
<reference evidence="4 5" key="1">
    <citation type="journal article" date="2009" name="Science">
        <title>Green evolution and dynamic adaptations revealed by genomes of the marine picoeukaryotes Micromonas.</title>
        <authorList>
            <person name="Worden A.Z."/>
            <person name="Lee J.H."/>
            <person name="Mock T."/>
            <person name="Rouze P."/>
            <person name="Simmons M.P."/>
            <person name="Aerts A.L."/>
            <person name="Allen A.E."/>
            <person name="Cuvelier M.L."/>
            <person name="Derelle E."/>
            <person name="Everett M.V."/>
            <person name="Foulon E."/>
            <person name="Grimwood J."/>
            <person name="Gundlach H."/>
            <person name="Henrissat B."/>
            <person name="Napoli C."/>
            <person name="McDonald S.M."/>
            <person name="Parker M.S."/>
            <person name="Rombauts S."/>
            <person name="Salamov A."/>
            <person name="Von Dassow P."/>
            <person name="Badger J.H."/>
            <person name="Coutinho P.M."/>
            <person name="Demir E."/>
            <person name="Dubchak I."/>
            <person name="Gentemann C."/>
            <person name="Eikrem W."/>
            <person name="Gready J.E."/>
            <person name="John U."/>
            <person name="Lanier W."/>
            <person name="Lindquist E.A."/>
            <person name="Lucas S."/>
            <person name="Mayer K.F."/>
            <person name="Moreau H."/>
            <person name="Not F."/>
            <person name="Otillar R."/>
            <person name="Panaud O."/>
            <person name="Pangilinan J."/>
            <person name="Paulsen I."/>
            <person name="Piegu B."/>
            <person name="Poliakov A."/>
            <person name="Robbens S."/>
            <person name="Schmutz J."/>
            <person name="Toulza E."/>
            <person name="Wyss T."/>
            <person name="Zelensky A."/>
            <person name="Zhou K."/>
            <person name="Armbrust E.V."/>
            <person name="Bhattacharya D."/>
            <person name="Goodenough U.W."/>
            <person name="Van de Peer Y."/>
            <person name="Grigoriev I.V."/>
        </authorList>
    </citation>
    <scope>NUCLEOTIDE SEQUENCE [LARGE SCALE GENOMIC DNA]</scope>
    <source>
        <strain evidence="4 5">CCMP1545</strain>
    </source>
</reference>
<keyword evidence="2" id="KW-0802">TPR repeat</keyword>
<dbReference type="Gene3D" id="1.25.40.20">
    <property type="entry name" value="Ankyrin repeat-containing domain"/>
    <property type="match status" value="1"/>
</dbReference>
<dbReference type="PROSITE" id="PS50297">
    <property type="entry name" value="ANK_REP_REGION"/>
    <property type="match status" value="1"/>
</dbReference>
<dbReference type="InterPro" id="IPR002110">
    <property type="entry name" value="Ankyrin_rpt"/>
</dbReference>
<evidence type="ECO:0000256" key="3">
    <source>
        <dbReference type="SAM" id="MobiDB-lite"/>
    </source>
</evidence>
<feature type="repeat" description="TPR" evidence="2">
    <location>
        <begin position="205"/>
        <end position="238"/>
    </location>
</feature>
<dbReference type="InterPro" id="IPR036770">
    <property type="entry name" value="Ankyrin_rpt-contain_sf"/>
</dbReference>
<name>C1MV70_MICPC</name>
<organism evidence="5">
    <name type="scientific">Micromonas pusilla (strain CCMP1545)</name>
    <name type="common">Picoplanktonic green alga</name>
    <dbReference type="NCBI Taxonomy" id="564608"/>
    <lineage>
        <taxon>Eukaryota</taxon>
        <taxon>Viridiplantae</taxon>
        <taxon>Chlorophyta</taxon>
        <taxon>Mamiellophyceae</taxon>
        <taxon>Mamiellales</taxon>
        <taxon>Mamiellaceae</taxon>
        <taxon>Micromonas</taxon>
    </lineage>
</organism>
<evidence type="ECO:0000313" key="4">
    <source>
        <dbReference type="EMBL" id="EEH56748.1"/>
    </source>
</evidence>
<keyword evidence="1" id="KW-0040">ANK repeat</keyword>
<dbReference type="InterPro" id="IPR011990">
    <property type="entry name" value="TPR-like_helical_dom_sf"/>
</dbReference>
<dbReference type="RefSeq" id="XP_003059616.1">
    <property type="nucleotide sequence ID" value="XM_003059570.1"/>
</dbReference>
<dbReference type="AlphaFoldDB" id="C1MV70"/>
<dbReference type="SMART" id="SM00028">
    <property type="entry name" value="TPR"/>
    <property type="match status" value="3"/>
</dbReference>
<dbReference type="PROSITE" id="PS50005">
    <property type="entry name" value="TPR"/>
    <property type="match status" value="1"/>
</dbReference>
<dbReference type="OMA" id="ASHPHCA"/>
<protein>
    <submittedName>
        <fullName evidence="4">Predicted protein</fullName>
    </submittedName>
</protein>
<dbReference type="Proteomes" id="UP000001876">
    <property type="component" value="Unassembled WGS sequence"/>
</dbReference>
<feature type="compositionally biased region" description="Gly residues" evidence="3">
    <location>
        <begin position="92"/>
        <end position="102"/>
    </location>
</feature>
<dbReference type="InterPro" id="IPR019734">
    <property type="entry name" value="TPR_rpt"/>
</dbReference>
<dbReference type="InterPro" id="IPR051616">
    <property type="entry name" value="Cul2-RING_E3_ligase_SR"/>
</dbReference>
<dbReference type="GeneID" id="9685056"/>
<dbReference type="PANTHER" id="PTHR46224:SF6">
    <property type="entry name" value="ANKYRIN REPEAT FAMILY PROTEIN"/>
    <property type="match status" value="1"/>
</dbReference>
<evidence type="ECO:0000313" key="5">
    <source>
        <dbReference type="Proteomes" id="UP000001876"/>
    </source>
</evidence>
<accession>C1MV70</accession>
<evidence type="ECO:0000256" key="1">
    <source>
        <dbReference type="PROSITE-ProRule" id="PRU00023"/>
    </source>
</evidence>
<dbReference type="PANTHER" id="PTHR46224">
    <property type="entry name" value="ANKYRIN REPEAT FAMILY PROTEIN"/>
    <property type="match status" value="1"/>
</dbReference>
<dbReference type="SUPFAM" id="SSF48452">
    <property type="entry name" value="TPR-like"/>
    <property type="match status" value="1"/>
</dbReference>